<evidence type="ECO:0000313" key="2">
    <source>
        <dbReference type="Proteomes" id="UP001596163"/>
    </source>
</evidence>
<dbReference type="Proteomes" id="UP001596163">
    <property type="component" value="Unassembled WGS sequence"/>
</dbReference>
<evidence type="ECO:0000313" key="1">
    <source>
        <dbReference type="EMBL" id="MFC5192621.1"/>
    </source>
</evidence>
<reference evidence="2" key="1">
    <citation type="journal article" date="2019" name="Int. J. Syst. Evol. Microbiol.">
        <title>The Global Catalogue of Microorganisms (GCM) 10K type strain sequencing project: providing services to taxonomists for standard genome sequencing and annotation.</title>
        <authorList>
            <consortium name="The Broad Institute Genomics Platform"/>
            <consortium name="The Broad Institute Genome Sequencing Center for Infectious Disease"/>
            <person name="Wu L."/>
            <person name="Ma J."/>
        </authorList>
    </citation>
    <scope>NUCLEOTIDE SEQUENCE [LARGE SCALE GENOMIC DNA]</scope>
    <source>
        <strain evidence="2">CGMCC 1.7030</strain>
    </source>
</reference>
<keyword evidence="2" id="KW-1185">Reference proteome</keyword>
<proteinExistence type="predicted"/>
<dbReference type="EMBL" id="JBHSKS010000009">
    <property type="protein sequence ID" value="MFC5192621.1"/>
    <property type="molecule type" value="Genomic_DNA"/>
</dbReference>
<protein>
    <submittedName>
        <fullName evidence="1">GxxExxY protein</fullName>
    </submittedName>
</protein>
<accession>A0ABW0BY66</accession>
<gene>
    <name evidence="1" type="ORF">ACFPIK_12660</name>
</gene>
<comment type="caution">
    <text evidence="1">The sequence shown here is derived from an EMBL/GenBank/DDBJ whole genome shotgun (WGS) entry which is preliminary data.</text>
</comment>
<organism evidence="1 2">
    <name type="scientific">Algoriphagus aquatilis</name>
    <dbReference type="NCBI Taxonomy" id="490186"/>
    <lineage>
        <taxon>Bacteria</taxon>
        <taxon>Pseudomonadati</taxon>
        <taxon>Bacteroidota</taxon>
        <taxon>Cytophagia</taxon>
        <taxon>Cytophagales</taxon>
        <taxon>Cyclobacteriaceae</taxon>
        <taxon>Algoriphagus</taxon>
    </lineage>
</organism>
<dbReference type="RefSeq" id="WP_377915807.1">
    <property type="nucleotide sequence ID" value="NZ_JBHSKS010000009.1"/>
</dbReference>
<name>A0ABW0BY66_9BACT</name>
<sequence length="123" mass="13831">MNDFSITEKIIGEAIFVHKQLGPGLLESTYQNCLFHRLKKAGFSIVKGSPLPVFFDGIQIDCAYRLDMVVESKVVLELKSVKKMKDIHLAQMITYLKLGGYSTGLLINFNVLKLVDGIKRVKI</sequence>
<dbReference type="NCBIfam" id="TIGR04256">
    <property type="entry name" value="GxxExxY"/>
    <property type="match status" value="1"/>
</dbReference>
<dbReference type="Pfam" id="PF13366">
    <property type="entry name" value="PDDEXK_3"/>
    <property type="match status" value="1"/>
</dbReference>
<dbReference type="InterPro" id="IPR026350">
    <property type="entry name" value="GxxExxY"/>
</dbReference>